<reference evidence="2 3" key="1">
    <citation type="submission" date="2021-06" db="EMBL/GenBank/DDBJ databases">
        <title>Caerostris extrusa draft genome.</title>
        <authorList>
            <person name="Kono N."/>
            <person name="Arakawa K."/>
        </authorList>
    </citation>
    <scope>NUCLEOTIDE SEQUENCE [LARGE SCALE GENOMIC DNA]</scope>
</reference>
<gene>
    <name evidence="2" type="ORF">CEXT_734681</name>
</gene>
<name>A0AAV4U2P7_CAEEX</name>
<proteinExistence type="predicted"/>
<dbReference type="AlphaFoldDB" id="A0AAV4U2P7"/>
<evidence type="ECO:0000313" key="3">
    <source>
        <dbReference type="Proteomes" id="UP001054945"/>
    </source>
</evidence>
<keyword evidence="3" id="KW-1185">Reference proteome</keyword>
<organism evidence="2 3">
    <name type="scientific">Caerostris extrusa</name>
    <name type="common">Bark spider</name>
    <name type="synonym">Caerostris bankana</name>
    <dbReference type="NCBI Taxonomy" id="172846"/>
    <lineage>
        <taxon>Eukaryota</taxon>
        <taxon>Metazoa</taxon>
        <taxon>Ecdysozoa</taxon>
        <taxon>Arthropoda</taxon>
        <taxon>Chelicerata</taxon>
        <taxon>Arachnida</taxon>
        <taxon>Araneae</taxon>
        <taxon>Araneomorphae</taxon>
        <taxon>Entelegynae</taxon>
        <taxon>Araneoidea</taxon>
        <taxon>Araneidae</taxon>
        <taxon>Caerostris</taxon>
    </lineage>
</organism>
<feature type="region of interest" description="Disordered" evidence="1">
    <location>
        <begin position="47"/>
        <end position="77"/>
    </location>
</feature>
<sequence length="143" mass="16297">MSWKTPPPSMINRTQKTRTLGFDLWSGKGCFLEEAAGREIQGCSSSMRMNEGSLAEQTRRGTRNKHPSLISMEQQQPRILSPSCRLKKTTLSNPRNRIPVFASLLVLFIIDEGRIIKEDPLAKFPIFVRLPPFHALEALQKYK</sequence>
<dbReference type="Proteomes" id="UP001054945">
    <property type="component" value="Unassembled WGS sequence"/>
</dbReference>
<comment type="caution">
    <text evidence="2">The sequence shown here is derived from an EMBL/GenBank/DDBJ whole genome shotgun (WGS) entry which is preliminary data.</text>
</comment>
<evidence type="ECO:0000256" key="1">
    <source>
        <dbReference type="SAM" id="MobiDB-lite"/>
    </source>
</evidence>
<evidence type="ECO:0000313" key="2">
    <source>
        <dbReference type="EMBL" id="GIY52007.1"/>
    </source>
</evidence>
<accession>A0AAV4U2P7</accession>
<dbReference type="EMBL" id="BPLR01012185">
    <property type="protein sequence ID" value="GIY52007.1"/>
    <property type="molecule type" value="Genomic_DNA"/>
</dbReference>
<protein>
    <submittedName>
        <fullName evidence="2">Uncharacterized protein</fullName>
    </submittedName>
</protein>